<organism evidence="2 3">
    <name type="scientific">Steinernema carpocapsae</name>
    <name type="common">Entomopathogenic nematode</name>
    <dbReference type="NCBI Taxonomy" id="34508"/>
    <lineage>
        <taxon>Eukaryota</taxon>
        <taxon>Metazoa</taxon>
        <taxon>Ecdysozoa</taxon>
        <taxon>Nematoda</taxon>
        <taxon>Chromadorea</taxon>
        <taxon>Rhabditida</taxon>
        <taxon>Tylenchina</taxon>
        <taxon>Panagrolaimomorpha</taxon>
        <taxon>Strongyloidoidea</taxon>
        <taxon>Steinernematidae</taxon>
        <taxon>Steinernema</taxon>
    </lineage>
</organism>
<dbReference type="OrthoDB" id="10468168at2759"/>
<dbReference type="EMBL" id="CM016762">
    <property type="protein sequence ID" value="TMS34743.1"/>
    <property type="molecule type" value="Genomic_DNA"/>
</dbReference>
<reference evidence="2 3" key="2">
    <citation type="journal article" date="2019" name="G3 (Bethesda)">
        <title>Hybrid Assembly of the Genome of the Entomopathogenic Nematode Steinernema carpocapsae Identifies the X-Chromosome.</title>
        <authorList>
            <person name="Serra L."/>
            <person name="Macchietto M."/>
            <person name="Macias-Munoz A."/>
            <person name="McGill C.J."/>
            <person name="Rodriguez I.M."/>
            <person name="Rodriguez B."/>
            <person name="Murad R."/>
            <person name="Mortazavi A."/>
        </authorList>
    </citation>
    <scope>NUCLEOTIDE SEQUENCE [LARGE SCALE GENOMIC DNA]</scope>
    <source>
        <strain evidence="2 3">ALL</strain>
    </source>
</reference>
<dbReference type="Proteomes" id="UP000298663">
    <property type="component" value="Chromosome X"/>
</dbReference>
<proteinExistence type="predicted"/>
<feature type="chain" id="PRO_5020585131" description="SXP/RAL-2 family protein Ani s 5-like cation-binding domain-containing protein" evidence="1">
    <location>
        <begin position="21"/>
        <end position="162"/>
    </location>
</feature>
<evidence type="ECO:0000313" key="2">
    <source>
        <dbReference type="EMBL" id="TMS34743.1"/>
    </source>
</evidence>
<accession>A0A4V6I7E3</accession>
<comment type="caution">
    <text evidence="2">The sequence shown here is derived from an EMBL/GenBank/DDBJ whole genome shotgun (WGS) entry which is preliminary data.</text>
</comment>
<reference evidence="2 3" key="1">
    <citation type="journal article" date="2015" name="Genome Biol.">
        <title>Comparative genomics of Steinernema reveals deeply conserved gene regulatory networks.</title>
        <authorList>
            <person name="Dillman A.R."/>
            <person name="Macchietto M."/>
            <person name="Porter C.F."/>
            <person name="Rogers A."/>
            <person name="Williams B."/>
            <person name="Antoshechkin I."/>
            <person name="Lee M.M."/>
            <person name="Goodwin Z."/>
            <person name="Lu X."/>
            <person name="Lewis E.E."/>
            <person name="Goodrich-Blair H."/>
            <person name="Stock S.P."/>
            <person name="Adams B.J."/>
            <person name="Sternberg P.W."/>
            <person name="Mortazavi A."/>
        </authorList>
    </citation>
    <scope>NUCLEOTIDE SEQUENCE [LARGE SCALE GENOMIC DNA]</scope>
    <source>
        <strain evidence="2 3">ALL</strain>
    </source>
</reference>
<keyword evidence="1" id="KW-0732">Signal</keyword>
<evidence type="ECO:0000256" key="1">
    <source>
        <dbReference type="SAM" id="SignalP"/>
    </source>
</evidence>
<keyword evidence="3" id="KW-1185">Reference proteome</keyword>
<evidence type="ECO:0008006" key="4">
    <source>
        <dbReference type="Google" id="ProtNLM"/>
    </source>
</evidence>
<protein>
    <recommendedName>
        <fullName evidence="4">SXP/RAL-2 family protein Ani s 5-like cation-binding domain-containing protein</fullName>
    </recommendedName>
</protein>
<evidence type="ECO:0000313" key="3">
    <source>
        <dbReference type="Proteomes" id="UP000298663"/>
    </source>
</evidence>
<name>A0A4V6I7E3_STECR</name>
<dbReference type="EMBL" id="AZBU02000001">
    <property type="protein sequence ID" value="TMS34743.1"/>
    <property type="molecule type" value="Genomic_DNA"/>
</dbReference>
<dbReference type="AlphaFoldDB" id="A0A4V6I7E3"/>
<sequence length="162" mass="18877">MTACWVFIVLAVCLFQSSLGAKFDVFNPPTTAENAILSFQQRLLGLVRDSKLIRQADIKKNVNAWLESLDADSRGQYVFWLNELKDLDRVKANRIKNVMLNLSSESQRTLNRILMIHKKARLTQEEKRDQLKFAFESMKQHVREEITRNFQNSTSSTPQTWQ</sequence>
<gene>
    <name evidence="2" type="ORF">L596_002273</name>
</gene>
<feature type="signal peptide" evidence="1">
    <location>
        <begin position="1"/>
        <end position="20"/>
    </location>
</feature>